<evidence type="ECO:0000313" key="2">
    <source>
        <dbReference type="EMBL" id="NDJ16609.1"/>
    </source>
</evidence>
<dbReference type="Pfam" id="PF08241">
    <property type="entry name" value="Methyltransf_11"/>
    <property type="match status" value="1"/>
</dbReference>
<dbReference type="EMBL" id="WVIE01000004">
    <property type="protein sequence ID" value="NDJ16609.1"/>
    <property type="molecule type" value="Genomic_DNA"/>
</dbReference>
<dbReference type="CDD" id="cd02440">
    <property type="entry name" value="AdoMet_MTases"/>
    <property type="match status" value="1"/>
</dbReference>
<dbReference type="RefSeq" id="WP_162422121.1">
    <property type="nucleotide sequence ID" value="NZ_WVIE01000004.1"/>
</dbReference>
<evidence type="ECO:0000259" key="1">
    <source>
        <dbReference type="Pfam" id="PF08241"/>
    </source>
</evidence>
<dbReference type="InterPro" id="IPR013216">
    <property type="entry name" value="Methyltransf_11"/>
</dbReference>
<keyword evidence="2" id="KW-0808">Transferase</keyword>
<dbReference type="SUPFAM" id="SSF53335">
    <property type="entry name" value="S-adenosyl-L-methionine-dependent methyltransferases"/>
    <property type="match status" value="1"/>
</dbReference>
<keyword evidence="2" id="KW-0489">Methyltransferase</keyword>
<dbReference type="GO" id="GO:0032259">
    <property type="term" value="P:methylation"/>
    <property type="evidence" value="ECO:0007669"/>
    <property type="project" value="UniProtKB-KW"/>
</dbReference>
<name>A0A8J8CHF8_9CYAN</name>
<dbReference type="PANTHER" id="PTHR45036:SF1">
    <property type="entry name" value="METHYLTRANSFERASE LIKE 7A"/>
    <property type="match status" value="1"/>
</dbReference>
<proteinExistence type="predicted"/>
<dbReference type="InterPro" id="IPR029063">
    <property type="entry name" value="SAM-dependent_MTases_sf"/>
</dbReference>
<evidence type="ECO:0000313" key="3">
    <source>
        <dbReference type="Proteomes" id="UP000646053"/>
    </source>
</evidence>
<dbReference type="AlphaFoldDB" id="A0A8J8CHF8"/>
<dbReference type="GO" id="GO:0008757">
    <property type="term" value="F:S-adenosylmethionine-dependent methyltransferase activity"/>
    <property type="evidence" value="ECO:0007669"/>
    <property type="project" value="InterPro"/>
</dbReference>
<dbReference type="PANTHER" id="PTHR45036">
    <property type="entry name" value="METHYLTRANSFERASE LIKE 7B"/>
    <property type="match status" value="1"/>
</dbReference>
<feature type="domain" description="Methyltransferase type 11" evidence="1">
    <location>
        <begin position="39"/>
        <end position="134"/>
    </location>
</feature>
<dbReference type="Proteomes" id="UP000646053">
    <property type="component" value="Unassembled WGS sequence"/>
</dbReference>
<reference evidence="2" key="1">
    <citation type="submission" date="2019-12" db="EMBL/GenBank/DDBJ databases">
        <title>High-Quality draft genome sequences of three cyanobacteria isolated from the limestone walls of the Old Cathedral of Coimbra.</title>
        <authorList>
            <person name="Tiago I."/>
            <person name="Soares F."/>
            <person name="Portugal A."/>
        </authorList>
    </citation>
    <scope>NUCLEOTIDE SEQUENCE</scope>
    <source>
        <strain evidence="2">A</strain>
    </source>
</reference>
<dbReference type="Gene3D" id="3.40.50.150">
    <property type="entry name" value="Vaccinia Virus protein VP39"/>
    <property type="match status" value="1"/>
</dbReference>
<accession>A0A8J8CHF8</accession>
<gene>
    <name evidence="2" type="ORF">GS601_04770</name>
</gene>
<organism evidence="2 3">
    <name type="scientific">Myxacorys almedinensis A</name>
    <dbReference type="NCBI Taxonomy" id="2690445"/>
    <lineage>
        <taxon>Bacteria</taxon>
        <taxon>Bacillati</taxon>
        <taxon>Cyanobacteriota</taxon>
        <taxon>Cyanophyceae</taxon>
        <taxon>Leptolyngbyales</taxon>
        <taxon>Leptolyngbyaceae</taxon>
        <taxon>Myxacorys</taxon>
        <taxon>Myxacorys almedinensis</taxon>
    </lineage>
</organism>
<keyword evidence="3" id="KW-1185">Reference proteome</keyword>
<sequence length="211" mass="23469">MTNLYARWLFPRLMDLAMSGDELSQYRRDVLANVKGTILEIGFGTGLNLQHYPASVHAITTVDVNPGMSTIAQRRIRASAIAVNHQVVNGESLPLPDQSFDSVVSTWTLCSIANLDQALQEIYRVLKPDGAFYFIEHGLSRDPNIQVWQHRLTPVQKLIADGCHLDRDIQHLVEKQFGQVTVTQFPAKGLPAIAGYLYQGIARKTDAAAEK</sequence>
<dbReference type="InterPro" id="IPR052356">
    <property type="entry name" value="Thiol_S-MT"/>
</dbReference>
<comment type="caution">
    <text evidence="2">The sequence shown here is derived from an EMBL/GenBank/DDBJ whole genome shotgun (WGS) entry which is preliminary data.</text>
</comment>
<protein>
    <submittedName>
        <fullName evidence="2">Methyltransferase domain-containing protein</fullName>
    </submittedName>
</protein>